<proteinExistence type="predicted"/>
<feature type="transmembrane region" description="Helical" evidence="1">
    <location>
        <begin position="287"/>
        <end position="307"/>
    </location>
</feature>
<feature type="transmembrane region" description="Helical" evidence="1">
    <location>
        <begin position="87"/>
        <end position="107"/>
    </location>
</feature>
<evidence type="ECO:0000313" key="3">
    <source>
        <dbReference type="EMBL" id="OGL54929.1"/>
    </source>
</evidence>
<gene>
    <name evidence="3" type="ORF">A3G31_02290</name>
</gene>
<evidence type="ECO:0000259" key="2">
    <source>
        <dbReference type="Pfam" id="PF20604"/>
    </source>
</evidence>
<feature type="transmembrane region" description="Helical" evidence="1">
    <location>
        <begin position="368"/>
        <end position="387"/>
    </location>
</feature>
<feature type="domain" description="DUF6798" evidence="2">
    <location>
        <begin position="497"/>
        <end position="562"/>
    </location>
</feature>
<feature type="transmembrane region" description="Helical" evidence="1">
    <location>
        <begin position="399"/>
        <end position="420"/>
    </location>
</feature>
<comment type="caution">
    <text evidence="3">The sequence shown here is derived from an EMBL/GenBank/DDBJ whole genome shotgun (WGS) entry which is preliminary data.</text>
</comment>
<keyword evidence="1" id="KW-0472">Membrane</keyword>
<name>A0A1F7SMC7_9BACT</name>
<organism evidence="3 4">
    <name type="scientific">Candidatus Schekmanbacteria bacterium RIFCSPLOWO2_12_FULL_38_15</name>
    <dbReference type="NCBI Taxonomy" id="1817883"/>
    <lineage>
        <taxon>Bacteria</taxon>
        <taxon>Candidatus Schekmaniibacteriota</taxon>
    </lineage>
</organism>
<dbReference type="InterPro" id="IPR046477">
    <property type="entry name" value="DUF6798"/>
</dbReference>
<dbReference type="AlphaFoldDB" id="A0A1F7SMC7"/>
<protein>
    <recommendedName>
        <fullName evidence="2">DUF6798 domain-containing protein</fullName>
    </recommendedName>
</protein>
<dbReference type="Pfam" id="PF20604">
    <property type="entry name" value="DUF6798"/>
    <property type="match status" value="1"/>
</dbReference>
<keyword evidence="1" id="KW-1133">Transmembrane helix</keyword>
<feature type="transmembrane region" description="Helical" evidence="1">
    <location>
        <begin position="114"/>
        <end position="131"/>
    </location>
</feature>
<dbReference type="STRING" id="1817883.A3G31_02290"/>
<feature type="transmembrane region" description="Helical" evidence="1">
    <location>
        <begin position="167"/>
        <end position="195"/>
    </location>
</feature>
<feature type="transmembrane region" description="Helical" evidence="1">
    <location>
        <begin position="432"/>
        <end position="448"/>
    </location>
</feature>
<accession>A0A1F7SMC7</accession>
<feature type="transmembrane region" description="Helical" evidence="1">
    <location>
        <begin position="137"/>
        <end position="160"/>
    </location>
</feature>
<feature type="transmembrane region" description="Helical" evidence="1">
    <location>
        <begin position="207"/>
        <end position="227"/>
    </location>
</feature>
<evidence type="ECO:0000313" key="4">
    <source>
        <dbReference type="Proteomes" id="UP000178082"/>
    </source>
</evidence>
<keyword evidence="1" id="KW-0812">Transmembrane</keyword>
<sequence>MIGIESQNRFLKSVKTPVILAVITLNSILLNSYRYDYNIYLSLISAKKDLLLFQRDIFVQTLLKHEIGWFWKIAYLLSEYLSKERTFFLLHLVTLYFTIYGIYSLSLTLFKKPLVGYISVILFSIGIRQWIVDAPQIYYFFVHHSSFSLPFLIFAINYFIRKKYVPALFLTGIVVNFQLMYAFFVSFIFLLYLFLNIKKVGVKTLCLSLSAFIIPAVPGLIPIFGNFGKMEVGKEWYDVVKWTLWIHIYPSKWGFDMFRNFFIFLIAFIISFKVSPFSEDKKTIKTFFLGILLLCAAGTIFSEYKPIPTIMQLHLWRSTWIYFIIALCFISNFLVSSFNENIWRKFGVIGTGLVITSYVTTKFNSPRCYYETPYWLLPLFLLFIIAYDSRIDLGKFRFMIQALVCSVSGAVLVSTIFSRFRNSFFDIGRERLAIFIACLFFLFIIAVTEKYLKTENKKSLLIIFALIFALIINFAIIYERKGFSVYFRGYDEKNVNPWIDIQLYAKNNTDKNSLFVVPPYTANPDFRMFSERASFGDWIDGGLTIFFGNDYGKKWLERMRDLGLSGETNFDVGLVREREEYNSINEDKLLNVAKKYNANYAVFEKPKELSLPLVYENRKYRLYALKR</sequence>
<evidence type="ECO:0000256" key="1">
    <source>
        <dbReference type="SAM" id="Phobius"/>
    </source>
</evidence>
<dbReference type="EMBL" id="MGDI01000005">
    <property type="protein sequence ID" value="OGL54929.1"/>
    <property type="molecule type" value="Genomic_DNA"/>
</dbReference>
<feature type="transmembrane region" description="Helical" evidence="1">
    <location>
        <begin position="460"/>
        <end position="478"/>
    </location>
</feature>
<feature type="transmembrane region" description="Helical" evidence="1">
    <location>
        <begin position="257"/>
        <end position="275"/>
    </location>
</feature>
<feature type="transmembrane region" description="Helical" evidence="1">
    <location>
        <begin position="319"/>
        <end position="336"/>
    </location>
</feature>
<reference evidence="3 4" key="1">
    <citation type="journal article" date="2016" name="Nat. Commun.">
        <title>Thousands of microbial genomes shed light on interconnected biogeochemical processes in an aquifer system.</title>
        <authorList>
            <person name="Anantharaman K."/>
            <person name="Brown C.T."/>
            <person name="Hug L.A."/>
            <person name="Sharon I."/>
            <person name="Castelle C.J."/>
            <person name="Probst A.J."/>
            <person name="Thomas B.C."/>
            <person name="Singh A."/>
            <person name="Wilkins M.J."/>
            <person name="Karaoz U."/>
            <person name="Brodie E.L."/>
            <person name="Williams K.H."/>
            <person name="Hubbard S.S."/>
            <person name="Banfield J.F."/>
        </authorList>
    </citation>
    <scope>NUCLEOTIDE SEQUENCE [LARGE SCALE GENOMIC DNA]</scope>
</reference>
<dbReference type="Proteomes" id="UP000178082">
    <property type="component" value="Unassembled WGS sequence"/>
</dbReference>